<dbReference type="GO" id="GO:0009002">
    <property type="term" value="F:serine-type D-Ala-D-Ala carboxypeptidase activity"/>
    <property type="evidence" value="ECO:0007669"/>
    <property type="project" value="InterPro"/>
</dbReference>
<dbReference type="InterPro" id="IPR050515">
    <property type="entry name" value="Beta-lactam/transpept"/>
</dbReference>
<evidence type="ECO:0000256" key="10">
    <source>
        <dbReference type="ARBA" id="ARBA00022984"/>
    </source>
</evidence>
<name>I0EKB1_HELC0</name>
<dbReference type="GO" id="GO:0071972">
    <property type="term" value="F:peptidoglycan L,D-transpeptidase activity"/>
    <property type="evidence" value="ECO:0007669"/>
    <property type="project" value="TreeGrafter"/>
</dbReference>
<dbReference type="FunFam" id="3.40.710.10:FF:000024">
    <property type="entry name" value="Penicillin-binding protein 2"/>
    <property type="match status" value="1"/>
</dbReference>
<keyword evidence="11" id="KW-1133">Transmembrane helix</keyword>
<keyword evidence="9" id="KW-0133">Cell shape</keyword>
<evidence type="ECO:0000256" key="11">
    <source>
        <dbReference type="ARBA" id="ARBA00022989"/>
    </source>
</evidence>
<reference evidence="17" key="1">
    <citation type="submission" date="2012-04" db="EMBL/GenBank/DDBJ databases">
        <title>Complete genome sequence of Helicobacter cetorum strain MIT 00-7128.</title>
        <authorList>
            <person name="Kersulyte D."/>
            <person name="Berg D.E."/>
        </authorList>
    </citation>
    <scope>NUCLEOTIDE SEQUENCE [LARGE SCALE GENOMIC DNA]</scope>
    <source>
        <strain evidence="17">MIT 00-7128</strain>
    </source>
</reference>
<keyword evidence="5" id="KW-0121">Carboxypeptidase</keyword>
<dbReference type="EMBL" id="CP003479">
    <property type="protein sequence ID" value="AFI03380.1"/>
    <property type="molecule type" value="Genomic_DNA"/>
</dbReference>
<dbReference type="Proteomes" id="UP000005010">
    <property type="component" value="Chromosome"/>
</dbReference>
<gene>
    <name evidence="16" type="ordered locus">HCW_00425</name>
</gene>
<keyword evidence="12" id="KW-0472">Membrane</keyword>
<accession>I0EKB1</accession>
<keyword evidence="13" id="KW-0961">Cell wall biogenesis/degradation</keyword>
<dbReference type="GO" id="GO:0008658">
    <property type="term" value="F:penicillin binding"/>
    <property type="evidence" value="ECO:0007669"/>
    <property type="project" value="InterPro"/>
</dbReference>
<protein>
    <submittedName>
        <fullName evidence="16">Penicillin-binding protein 2</fullName>
    </submittedName>
</protein>
<dbReference type="InterPro" id="IPR005311">
    <property type="entry name" value="PBP_dimer"/>
</dbReference>
<dbReference type="STRING" id="182217.HCW_00425"/>
<dbReference type="SUPFAM" id="SSF56601">
    <property type="entry name" value="beta-lactamase/transpeptidase-like"/>
    <property type="match status" value="1"/>
</dbReference>
<comment type="subcellular location">
    <subcellularLocation>
        <location evidence="2">Cell membrane</location>
    </subcellularLocation>
    <subcellularLocation>
        <location evidence="1">Membrane</location>
        <topology evidence="1">Single-pass membrane protein</topology>
    </subcellularLocation>
</comment>
<dbReference type="InterPro" id="IPR017790">
    <property type="entry name" value="Penicillin-binding_protein_2"/>
</dbReference>
<dbReference type="NCBIfam" id="TIGR03423">
    <property type="entry name" value="pbp2_mrdA"/>
    <property type="match status" value="1"/>
</dbReference>
<dbReference type="GO" id="GO:0006508">
    <property type="term" value="P:proteolysis"/>
    <property type="evidence" value="ECO:0007669"/>
    <property type="project" value="UniProtKB-KW"/>
</dbReference>
<dbReference type="Gene3D" id="3.30.1390.30">
    <property type="entry name" value="Penicillin-binding protein 2a, domain 3"/>
    <property type="match status" value="1"/>
</dbReference>
<dbReference type="SUPFAM" id="SSF56519">
    <property type="entry name" value="Penicillin binding protein dimerisation domain"/>
    <property type="match status" value="1"/>
</dbReference>
<evidence type="ECO:0000256" key="9">
    <source>
        <dbReference type="ARBA" id="ARBA00022960"/>
    </source>
</evidence>
<evidence type="ECO:0000256" key="4">
    <source>
        <dbReference type="ARBA" id="ARBA00022519"/>
    </source>
</evidence>
<dbReference type="Gene3D" id="3.90.1310.10">
    <property type="entry name" value="Penicillin-binding protein 2a (Domain 2)"/>
    <property type="match status" value="1"/>
</dbReference>
<keyword evidence="17" id="KW-1185">Reference proteome</keyword>
<feature type="domain" description="Penicillin-binding protein transpeptidase" evidence="14">
    <location>
        <begin position="252"/>
        <end position="570"/>
    </location>
</feature>
<evidence type="ECO:0000256" key="3">
    <source>
        <dbReference type="ARBA" id="ARBA00022475"/>
    </source>
</evidence>
<evidence type="ECO:0000259" key="14">
    <source>
        <dbReference type="Pfam" id="PF00905"/>
    </source>
</evidence>
<proteinExistence type="predicted"/>
<evidence type="ECO:0000256" key="7">
    <source>
        <dbReference type="ARBA" id="ARBA00022692"/>
    </source>
</evidence>
<dbReference type="AlphaFoldDB" id="I0EKB1"/>
<sequence>MKNLRYNLLLFLFVGVWTILALNLFVLSVKNQEYYEKLAERNMTKKEFLVPKRGNITDRNNKYLAVNELVFGIFLPSMLKKKELLEKINIIQHYFPHFTKEALLSNYQKENSLYNHNLIKVIGFIPYQTMQPLYTKLIQHDGIFVHPLNKRHYPNNALASHILGYVGVASLQDLKDDEENQYSQIVGKIGIEKEYNKHLRGKVGYKIMRVNALNQELATLEVVPPSTDNHLQLSIDKRLQEEANELFKDKQGALLVMNVKNGELLVAGSYPEYNLNDFIGGISQEKWQKLQNDVHNPLLNRFSNALYPPGSVVKMGVGLSFLENLNITEDTTISTPPFIEVGKRKFRDWKNTGHGNSNLYKAIRESVDVYFYKFGLEISIEKLSKTLREVGFGEKTGIDLPNEFVGIVPDNLWKLKQFNQDWKVGDTLITAIGQGSFLATPLQVLAYTGLIATGKLATPHFAMNATHTLKDPLSDFQKKKLGALRMGMYEVCNHKNGTAYYSTRGSKVTLACKTGTAQVVEIPQSMMVRIKEKDMEYFHRSHAWITAFLPYEDPTYAITILVEHGQGGSKLGGLLVKMSNKLYELGYIPQKSLKTPSLLQED</sequence>
<dbReference type="InterPro" id="IPR001460">
    <property type="entry name" value="PCN-bd_Tpept"/>
</dbReference>
<organism evidence="16 17">
    <name type="scientific">Helicobacter cetorum (strain ATCC BAA-429 / MIT 00-7128)</name>
    <dbReference type="NCBI Taxonomy" id="182217"/>
    <lineage>
        <taxon>Bacteria</taxon>
        <taxon>Pseudomonadati</taxon>
        <taxon>Campylobacterota</taxon>
        <taxon>Epsilonproteobacteria</taxon>
        <taxon>Campylobacterales</taxon>
        <taxon>Helicobacteraceae</taxon>
        <taxon>Helicobacter</taxon>
    </lineage>
</organism>
<keyword evidence="7" id="KW-0812">Transmembrane</keyword>
<keyword evidence="8" id="KW-0378">Hydrolase</keyword>
<dbReference type="GO" id="GO:0009252">
    <property type="term" value="P:peptidoglycan biosynthetic process"/>
    <property type="evidence" value="ECO:0007669"/>
    <property type="project" value="UniProtKB-KW"/>
</dbReference>
<dbReference type="Pfam" id="PF03717">
    <property type="entry name" value="PBP_dimer"/>
    <property type="match status" value="1"/>
</dbReference>
<evidence type="ECO:0000259" key="15">
    <source>
        <dbReference type="Pfam" id="PF03717"/>
    </source>
</evidence>
<dbReference type="KEGG" id="hce:HCW_00425"/>
<dbReference type="GO" id="GO:0005886">
    <property type="term" value="C:plasma membrane"/>
    <property type="evidence" value="ECO:0007669"/>
    <property type="project" value="UniProtKB-SubCell"/>
</dbReference>
<evidence type="ECO:0000313" key="16">
    <source>
        <dbReference type="EMBL" id="AFI03380.1"/>
    </source>
</evidence>
<dbReference type="GO" id="GO:0008360">
    <property type="term" value="P:regulation of cell shape"/>
    <property type="evidence" value="ECO:0007669"/>
    <property type="project" value="UniProtKB-KW"/>
</dbReference>
<evidence type="ECO:0000313" key="17">
    <source>
        <dbReference type="Proteomes" id="UP000005010"/>
    </source>
</evidence>
<keyword evidence="10" id="KW-0573">Peptidoglycan synthesis</keyword>
<evidence type="ECO:0000256" key="12">
    <source>
        <dbReference type="ARBA" id="ARBA00023136"/>
    </source>
</evidence>
<dbReference type="HOGENOM" id="CLU_009289_1_2_7"/>
<evidence type="ECO:0000256" key="13">
    <source>
        <dbReference type="ARBA" id="ARBA00023316"/>
    </source>
</evidence>
<dbReference type="PATRIC" id="fig|182217.3.peg.91"/>
<evidence type="ECO:0000256" key="2">
    <source>
        <dbReference type="ARBA" id="ARBA00004236"/>
    </source>
</evidence>
<dbReference type="eggNOG" id="COG0768">
    <property type="taxonomic scope" value="Bacteria"/>
</dbReference>
<evidence type="ECO:0000256" key="5">
    <source>
        <dbReference type="ARBA" id="ARBA00022645"/>
    </source>
</evidence>
<evidence type="ECO:0000256" key="1">
    <source>
        <dbReference type="ARBA" id="ARBA00004167"/>
    </source>
</evidence>
<keyword evidence="4" id="KW-0997">Cell inner membrane</keyword>
<dbReference type="RefSeq" id="WP_014660256.1">
    <property type="nucleotide sequence ID" value="NC_017737.1"/>
</dbReference>
<evidence type="ECO:0000256" key="8">
    <source>
        <dbReference type="ARBA" id="ARBA00022801"/>
    </source>
</evidence>
<keyword evidence="3" id="KW-1003">Cell membrane</keyword>
<keyword evidence="6" id="KW-0645">Protease</keyword>
<dbReference type="Gene3D" id="3.40.710.10">
    <property type="entry name" value="DD-peptidase/beta-lactamase superfamily"/>
    <property type="match status" value="1"/>
</dbReference>
<evidence type="ECO:0000256" key="6">
    <source>
        <dbReference type="ARBA" id="ARBA00022670"/>
    </source>
</evidence>
<feature type="domain" description="Penicillin-binding protein dimerisation" evidence="15">
    <location>
        <begin position="51"/>
        <end position="220"/>
    </location>
</feature>
<dbReference type="GO" id="GO:0071555">
    <property type="term" value="P:cell wall organization"/>
    <property type="evidence" value="ECO:0007669"/>
    <property type="project" value="UniProtKB-KW"/>
</dbReference>
<dbReference type="PANTHER" id="PTHR30627:SF2">
    <property type="entry name" value="PEPTIDOGLYCAN D,D-TRANSPEPTIDASE MRDA"/>
    <property type="match status" value="1"/>
</dbReference>
<dbReference type="PANTHER" id="PTHR30627">
    <property type="entry name" value="PEPTIDOGLYCAN D,D-TRANSPEPTIDASE"/>
    <property type="match status" value="1"/>
</dbReference>
<dbReference type="InterPro" id="IPR036138">
    <property type="entry name" value="PBP_dimer_sf"/>
</dbReference>
<dbReference type="InterPro" id="IPR012338">
    <property type="entry name" value="Beta-lactam/transpept-like"/>
</dbReference>
<dbReference type="Pfam" id="PF00905">
    <property type="entry name" value="Transpeptidase"/>
    <property type="match status" value="1"/>
</dbReference>